<evidence type="ECO:0000313" key="2">
    <source>
        <dbReference type="Proteomes" id="UP000093000"/>
    </source>
</evidence>
<keyword evidence="2" id="KW-1185">Reference proteome</keyword>
<comment type="caution">
    <text evidence="1">The sequence shown here is derived from an EMBL/GenBank/DDBJ whole genome shotgun (WGS) entry which is preliminary data.</text>
</comment>
<reference evidence="1 2" key="1">
    <citation type="submission" date="2016-03" db="EMBL/GenBank/DDBJ databases">
        <title>Choanephora cucurbitarum.</title>
        <authorList>
            <person name="Min B."/>
            <person name="Park H."/>
            <person name="Park J.-H."/>
            <person name="Shin H.-D."/>
            <person name="Choi I.-G."/>
        </authorList>
    </citation>
    <scope>NUCLEOTIDE SEQUENCE [LARGE SCALE GENOMIC DNA]</scope>
    <source>
        <strain evidence="1 2">KUS-F28377</strain>
    </source>
</reference>
<dbReference type="EMBL" id="LUGH01001240">
    <property type="protein sequence ID" value="OBZ81382.1"/>
    <property type="molecule type" value="Genomic_DNA"/>
</dbReference>
<dbReference type="AlphaFoldDB" id="A0A1C7MX41"/>
<protein>
    <submittedName>
        <fullName evidence="1">Uncharacterized protein</fullName>
    </submittedName>
</protein>
<dbReference type="Proteomes" id="UP000093000">
    <property type="component" value="Unassembled WGS sequence"/>
</dbReference>
<organism evidence="1 2">
    <name type="scientific">Choanephora cucurbitarum</name>
    <dbReference type="NCBI Taxonomy" id="101091"/>
    <lineage>
        <taxon>Eukaryota</taxon>
        <taxon>Fungi</taxon>
        <taxon>Fungi incertae sedis</taxon>
        <taxon>Mucoromycota</taxon>
        <taxon>Mucoromycotina</taxon>
        <taxon>Mucoromycetes</taxon>
        <taxon>Mucorales</taxon>
        <taxon>Mucorineae</taxon>
        <taxon>Choanephoraceae</taxon>
        <taxon>Choanephoroideae</taxon>
        <taxon>Choanephora</taxon>
    </lineage>
</organism>
<gene>
    <name evidence="1" type="ORF">A0J61_10569</name>
</gene>
<proteinExistence type="predicted"/>
<sequence length="75" mass="8350">MNRSSNQPQFSKQYPVVYINATSAYMNFNRLLSSINGSSFVSSFNASVNDYTFCPGCGVDVSQFTHDDSCPYDRA</sequence>
<dbReference type="InParanoid" id="A0A1C7MX41"/>
<dbReference type="OrthoDB" id="2288106at2759"/>
<evidence type="ECO:0000313" key="1">
    <source>
        <dbReference type="EMBL" id="OBZ81382.1"/>
    </source>
</evidence>
<name>A0A1C7MX41_9FUNG</name>
<accession>A0A1C7MX41</accession>